<organism evidence="1 2">
    <name type="scientific">Candidatus Lloydbacteria bacterium RIFOXYC12_FULL_46_25</name>
    <dbReference type="NCBI Taxonomy" id="1798670"/>
    <lineage>
        <taxon>Bacteria</taxon>
        <taxon>Candidatus Lloydiibacteriota</taxon>
    </lineage>
</organism>
<reference evidence="1 2" key="1">
    <citation type="journal article" date="2016" name="Nat. Commun.">
        <title>Thousands of microbial genomes shed light on interconnected biogeochemical processes in an aquifer system.</title>
        <authorList>
            <person name="Anantharaman K."/>
            <person name="Brown C.T."/>
            <person name="Hug L.A."/>
            <person name="Sharon I."/>
            <person name="Castelle C.J."/>
            <person name="Probst A.J."/>
            <person name="Thomas B.C."/>
            <person name="Singh A."/>
            <person name="Wilkins M.J."/>
            <person name="Karaoz U."/>
            <person name="Brodie E.L."/>
            <person name="Williams K.H."/>
            <person name="Hubbard S.S."/>
            <person name="Banfield J.F."/>
        </authorList>
    </citation>
    <scope>NUCLEOTIDE SEQUENCE [LARGE SCALE GENOMIC DNA]</scope>
</reference>
<evidence type="ECO:0000313" key="2">
    <source>
        <dbReference type="Proteomes" id="UP000178106"/>
    </source>
</evidence>
<accession>A0A1G2DUJ0</accession>
<sequence>MYHIKNTTKGMTLIEAVVSVTILTAALTGPMVLASQSLKASRDARAELIATQLASEGIEVVSSIRENNSADDPLATQDNWMTQDPSGIAQNIIDLCDDGDGCVIDVTDHAGGTWGLNTLIACPSGDCTTLAPVYYYPDSGLYRQNGSALSSPWVETTYRRTVKIEGIDAGINSLRQARIISTVTYPSFTGNLRTITLTEDIYNWFPALH</sequence>
<protein>
    <recommendedName>
        <fullName evidence="3">Prepilin-type N-terminal cleavage/methylation domain-containing protein</fullName>
    </recommendedName>
</protein>
<evidence type="ECO:0000313" key="1">
    <source>
        <dbReference type="EMBL" id="OGZ17062.1"/>
    </source>
</evidence>
<dbReference type="AlphaFoldDB" id="A0A1G2DUJ0"/>
<gene>
    <name evidence="1" type="ORF">A2494_00260</name>
</gene>
<comment type="caution">
    <text evidence="1">The sequence shown here is derived from an EMBL/GenBank/DDBJ whole genome shotgun (WGS) entry which is preliminary data.</text>
</comment>
<dbReference type="Proteomes" id="UP000178106">
    <property type="component" value="Unassembled WGS sequence"/>
</dbReference>
<proteinExistence type="predicted"/>
<name>A0A1G2DUJ0_9BACT</name>
<dbReference type="EMBL" id="MHLU01000151">
    <property type="protein sequence ID" value="OGZ17062.1"/>
    <property type="molecule type" value="Genomic_DNA"/>
</dbReference>
<evidence type="ECO:0008006" key="3">
    <source>
        <dbReference type="Google" id="ProtNLM"/>
    </source>
</evidence>